<sequence length="220" mass="23178">MMQLSQMNDINDMKMWHHIGGKAGVLQQHNANNQGPYHQQQMKPGTPFSISSQQVLQASSPQIGHHPSPQIDQQNLLSSRTKAGTPLQPADSPFVVQFPSTSMAPSPMPGESEKIASGVSSLSNPGSVHQPTTAASMLTQSLATGTPGISASPLLVEFSSPDGSHGVASTIAAGNSNVVEQPLERLLKQASEASFVSAARINVLVFVLSFYTRVSVGPDI</sequence>
<feature type="region of interest" description="Disordered" evidence="1">
    <location>
        <begin position="28"/>
        <end position="74"/>
    </location>
</feature>
<dbReference type="GO" id="GO:0031490">
    <property type="term" value="F:chromatin DNA binding"/>
    <property type="evidence" value="ECO:0007669"/>
    <property type="project" value="InterPro"/>
</dbReference>
<dbReference type="OrthoDB" id="1435158at2759"/>
<dbReference type="GO" id="GO:0003713">
    <property type="term" value="F:transcription coactivator activity"/>
    <property type="evidence" value="ECO:0007669"/>
    <property type="project" value="InterPro"/>
</dbReference>
<evidence type="ECO:0000256" key="1">
    <source>
        <dbReference type="SAM" id="MobiDB-lite"/>
    </source>
</evidence>
<gene>
    <name evidence="2" type="ORF">CDL12_00639</name>
</gene>
<dbReference type="PANTHER" id="PTHR33137:SF4">
    <property type="entry name" value="MEDIATOR OF RNA POLYMERASE II TRANSCRIPTION SUBUNIT 15A-RELATED"/>
    <property type="match status" value="1"/>
</dbReference>
<dbReference type="EMBL" id="NKXS01000071">
    <property type="protein sequence ID" value="PIN26609.1"/>
    <property type="molecule type" value="Genomic_DNA"/>
</dbReference>
<dbReference type="AlphaFoldDB" id="A0A2G9IA38"/>
<feature type="compositionally biased region" description="Polar residues" evidence="1">
    <location>
        <begin position="28"/>
        <end position="62"/>
    </location>
</feature>
<evidence type="ECO:0000313" key="2">
    <source>
        <dbReference type="EMBL" id="PIN26609.1"/>
    </source>
</evidence>
<dbReference type="InterPro" id="IPR044661">
    <property type="entry name" value="MED15a/b/c-like"/>
</dbReference>
<dbReference type="STRING" id="429701.A0A2G9IA38"/>
<reference evidence="3" key="1">
    <citation type="journal article" date="2018" name="Gigascience">
        <title>Genome assembly of the Pink Ipe (Handroanthus impetiginosus, Bignoniaceae), a highly valued, ecologically keystone Neotropical timber forest tree.</title>
        <authorList>
            <person name="Silva-Junior O.B."/>
            <person name="Grattapaglia D."/>
            <person name="Novaes E."/>
            <person name="Collevatti R.G."/>
        </authorList>
    </citation>
    <scope>NUCLEOTIDE SEQUENCE [LARGE SCALE GENOMIC DNA]</scope>
    <source>
        <strain evidence="3">cv. UFG-1</strain>
    </source>
</reference>
<feature type="region of interest" description="Disordered" evidence="1">
    <location>
        <begin position="101"/>
        <end position="131"/>
    </location>
</feature>
<dbReference type="Proteomes" id="UP000231279">
    <property type="component" value="Unassembled WGS sequence"/>
</dbReference>
<keyword evidence="3" id="KW-1185">Reference proteome</keyword>
<name>A0A2G9IA38_9LAMI</name>
<dbReference type="PANTHER" id="PTHR33137">
    <property type="entry name" value="MEDIATOR OF RNA POLYMERASE II TRANSCRIPTION SUBUNIT 15A-RELATED"/>
    <property type="match status" value="1"/>
</dbReference>
<organism evidence="2 3">
    <name type="scientific">Handroanthus impetiginosus</name>
    <dbReference type="NCBI Taxonomy" id="429701"/>
    <lineage>
        <taxon>Eukaryota</taxon>
        <taxon>Viridiplantae</taxon>
        <taxon>Streptophyta</taxon>
        <taxon>Embryophyta</taxon>
        <taxon>Tracheophyta</taxon>
        <taxon>Spermatophyta</taxon>
        <taxon>Magnoliopsida</taxon>
        <taxon>eudicotyledons</taxon>
        <taxon>Gunneridae</taxon>
        <taxon>Pentapetalae</taxon>
        <taxon>asterids</taxon>
        <taxon>lamiids</taxon>
        <taxon>Lamiales</taxon>
        <taxon>Bignoniaceae</taxon>
        <taxon>Crescentiina</taxon>
        <taxon>Tabebuia alliance</taxon>
        <taxon>Handroanthus</taxon>
    </lineage>
</organism>
<accession>A0A2G9IA38</accession>
<feature type="compositionally biased region" description="Polar residues" evidence="1">
    <location>
        <begin position="118"/>
        <end position="131"/>
    </location>
</feature>
<proteinExistence type="predicted"/>
<evidence type="ECO:0000313" key="3">
    <source>
        <dbReference type="Proteomes" id="UP000231279"/>
    </source>
</evidence>
<comment type="caution">
    <text evidence="2">The sequence shown here is derived from an EMBL/GenBank/DDBJ whole genome shotgun (WGS) entry which is preliminary data.</text>
</comment>
<protein>
    <submittedName>
        <fullName evidence="2">Uncharacterized protein</fullName>
    </submittedName>
</protein>